<reference evidence="2 3" key="1">
    <citation type="submission" date="2020-02" db="EMBL/GenBank/DDBJ databases">
        <authorList>
            <person name="Ferguson B K."/>
        </authorList>
    </citation>
    <scope>NUCLEOTIDE SEQUENCE [LARGE SCALE GENOMIC DNA]</scope>
</reference>
<evidence type="ECO:0000313" key="3">
    <source>
        <dbReference type="Proteomes" id="UP000479000"/>
    </source>
</evidence>
<feature type="region of interest" description="Disordered" evidence="1">
    <location>
        <begin position="142"/>
        <end position="165"/>
    </location>
</feature>
<feature type="non-terminal residue" evidence="2">
    <location>
        <position position="1"/>
    </location>
</feature>
<name>A0A6H5HJA1_9HEMI</name>
<protein>
    <submittedName>
        <fullName evidence="2">Uncharacterized protein</fullName>
    </submittedName>
</protein>
<proteinExistence type="predicted"/>
<dbReference type="Proteomes" id="UP000479000">
    <property type="component" value="Unassembled WGS sequence"/>
</dbReference>
<sequence length="575" mass="65684">GKWKYCNCLEIENRNGAPGKKDDARNVQRYGKLLKPLFRVGCNWIEADDSQLAITAGDMGQVKWPLCVSRDAGRPNRINATRRKESKRREKETLLLSKEEKRLEKRSCIDEDEVFIQSIKSPITAEHKNKCHVFCKVKQRRRTRRNRSGSRRSRQRHLTETEAHGVGWSPRGGTACWEDKVQYGETCKRSCGRQEEIQEQDQTCWPDVVKRPDEDLTPSRAQLPSRKNLSSGKKIHYLHHCSIYLNVVLMDRIKEQGGRPLGDAEYAQDALTTEGTEYIVPEAVQEYVRNIGKFVTPTGEDVYLNVPDIAIPRVSDDQHEAGLFGPCDDAIHNAYECYISPAVTARCVIAMRDNDAQWQPLPPDLAPEDGIPTRNLLGFDDLQDLTAEGRSRLQGIFFPNGNTVEARHRYSYELAARVNTYFRSISDKFKASIITRRTLTRTGLVNTVFAETQNEYREGPDSPPLSLASINLFSCKNELRLTDTKFINEAGLLCLNRPRWRRLRLLETSGLTSPATIASDRDILPRNVRRSHQRRNSNWKRKRRRSIIESASAWSTPGQRGDFLLVQHGEGELPI</sequence>
<accession>A0A6H5HJA1</accession>
<gene>
    <name evidence="2" type="ORF">NTEN_LOCUS21230</name>
</gene>
<evidence type="ECO:0000256" key="1">
    <source>
        <dbReference type="SAM" id="MobiDB-lite"/>
    </source>
</evidence>
<dbReference type="AlphaFoldDB" id="A0A6H5HJA1"/>
<dbReference type="EMBL" id="CADCXU010030959">
    <property type="protein sequence ID" value="CAB0017186.1"/>
    <property type="molecule type" value="Genomic_DNA"/>
</dbReference>
<dbReference type="OrthoDB" id="7436144at2759"/>
<feature type="compositionally biased region" description="Basic residues" evidence="1">
    <location>
        <begin position="142"/>
        <end position="156"/>
    </location>
</feature>
<keyword evidence="3" id="KW-1185">Reference proteome</keyword>
<organism evidence="2 3">
    <name type="scientific">Nesidiocoris tenuis</name>
    <dbReference type="NCBI Taxonomy" id="355587"/>
    <lineage>
        <taxon>Eukaryota</taxon>
        <taxon>Metazoa</taxon>
        <taxon>Ecdysozoa</taxon>
        <taxon>Arthropoda</taxon>
        <taxon>Hexapoda</taxon>
        <taxon>Insecta</taxon>
        <taxon>Pterygota</taxon>
        <taxon>Neoptera</taxon>
        <taxon>Paraneoptera</taxon>
        <taxon>Hemiptera</taxon>
        <taxon>Heteroptera</taxon>
        <taxon>Panheteroptera</taxon>
        <taxon>Cimicomorpha</taxon>
        <taxon>Miridae</taxon>
        <taxon>Dicyphina</taxon>
        <taxon>Nesidiocoris</taxon>
    </lineage>
</organism>
<evidence type="ECO:0000313" key="2">
    <source>
        <dbReference type="EMBL" id="CAB0017186.1"/>
    </source>
</evidence>